<dbReference type="SUPFAM" id="SSF52833">
    <property type="entry name" value="Thioredoxin-like"/>
    <property type="match status" value="1"/>
</dbReference>
<dbReference type="PRINTS" id="PR00421">
    <property type="entry name" value="THIOREDOXIN"/>
</dbReference>
<keyword evidence="4" id="KW-0676">Redox-active center</keyword>
<reference evidence="7" key="1">
    <citation type="submission" date="2017-12" db="EMBL/GenBank/DDBJ databases">
        <authorList>
            <person name="Yu X.-Y."/>
        </authorList>
    </citation>
    <scope>NUCLEOTIDE SEQUENCE [LARGE SCALE GENOMIC DNA]</scope>
    <source>
        <strain evidence="7">ZYSR67-Z</strain>
    </source>
</reference>
<dbReference type="InterPro" id="IPR013766">
    <property type="entry name" value="Thioredoxin_domain"/>
</dbReference>
<dbReference type="Pfam" id="PF00085">
    <property type="entry name" value="Thioredoxin"/>
    <property type="match status" value="1"/>
</dbReference>
<dbReference type="NCBIfam" id="NF008229">
    <property type="entry name" value="PRK10996.1"/>
    <property type="match status" value="1"/>
</dbReference>
<dbReference type="GO" id="GO:0015035">
    <property type="term" value="F:protein-disulfide reductase activity"/>
    <property type="evidence" value="ECO:0007669"/>
    <property type="project" value="TreeGrafter"/>
</dbReference>
<evidence type="ECO:0000256" key="2">
    <source>
        <dbReference type="ARBA" id="ARBA00022982"/>
    </source>
</evidence>
<keyword evidence="2" id="KW-0249">Electron transport</keyword>
<dbReference type="InterPro" id="IPR049299">
    <property type="entry name" value="Thio2_N"/>
</dbReference>
<keyword evidence="3" id="KW-1015">Disulfide bond</keyword>
<dbReference type="RefSeq" id="WP_101194022.1">
    <property type="nucleotide sequence ID" value="NZ_JAYRQC010000177.1"/>
</dbReference>
<gene>
    <name evidence="6" type="ORF">CW360_13295</name>
</gene>
<dbReference type="Gene3D" id="3.40.30.10">
    <property type="entry name" value="Glutaredoxin"/>
    <property type="match status" value="1"/>
</dbReference>
<dbReference type="Proteomes" id="UP000242861">
    <property type="component" value="Unassembled WGS sequence"/>
</dbReference>
<dbReference type="GO" id="GO:0005737">
    <property type="term" value="C:cytoplasm"/>
    <property type="evidence" value="ECO:0007669"/>
    <property type="project" value="TreeGrafter"/>
</dbReference>
<comment type="caution">
    <text evidence="6">The sequence shown here is derived from an EMBL/GenBank/DDBJ whole genome shotgun (WGS) entry which is preliminary data.</text>
</comment>
<evidence type="ECO:0000256" key="3">
    <source>
        <dbReference type="ARBA" id="ARBA00023157"/>
    </source>
</evidence>
<dbReference type="PANTHER" id="PTHR45663">
    <property type="entry name" value="GEO12009P1"/>
    <property type="match status" value="1"/>
</dbReference>
<dbReference type="InterPro" id="IPR036249">
    <property type="entry name" value="Thioredoxin-like_sf"/>
</dbReference>
<name>A0A2I0CMB3_9PSED</name>
<proteinExistence type="predicted"/>
<dbReference type="PANTHER" id="PTHR45663:SF11">
    <property type="entry name" value="GEO12009P1"/>
    <property type="match status" value="1"/>
</dbReference>
<evidence type="ECO:0000313" key="6">
    <source>
        <dbReference type="EMBL" id="PKF70274.1"/>
    </source>
</evidence>
<keyword evidence="1" id="KW-0813">Transport</keyword>
<feature type="domain" description="Thioredoxin" evidence="5">
    <location>
        <begin position="33"/>
        <end position="144"/>
    </location>
</feature>
<organism evidence="6 7">
    <name type="scientific">Pseudomonas fluvialis</name>
    <dbReference type="NCBI Taxonomy" id="1793966"/>
    <lineage>
        <taxon>Bacteria</taxon>
        <taxon>Pseudomonadati</taxon>
        <taxon>Pseudomonadota</taxon>
        <taxon>Gammaproteobacteria</taxon>
        <taxon>Pseudomonadales</taxon>
        <taxon>Pseudomonadaceae</taxon>
        <taxon>Pseudomonas</taxon>
    </lineage>
</organism>
<evidence type="ECO:0000256" key="1">
    <source>
        <dbReference type="ARBA" id="ARBA00022448"/>
    </source>
</evidence>
<dbReference type="PROSITE" id="PS00194">
    <property type="entry name" value="THIOREDOXIN_1"/>
    <property type="match status" value="1"/>
</dbReference>
<dbReference type="Gene3D" id="2.30.30.380">
    <property type="entry name" value="Zn-finger domain of Sec23/24"/>
    <property type="match status" value="1"/>
</dbReference>
<sequence length="144" mass="15512">MSEPLLIPCPACNGLNRIPAERLGDAARCGRCKAEVLPARPFALSQASFAAQNKGDLPLLIDVWASWCGPCRSFAAIFEHAAEQLQGRCRLAKLDSEANPQLSAEMGIRSIPTLILLKGGREVARQSGALPLPQLLGWLRQQGI</sequence>
<accession>A0A2I0CMB3</accession>
<dbReference type="EMBL" id="PIYS01000027">
    <property type="protein sequence ID" value="PKF70274.1"/>
    <property type="molecule type" value="Genomic_DNA"/>
</dbReference>
<protein>
    <submittedName>
        <fullName evidence="6">Thioredoxin TrxC</fullName>
    </submittedName>
</protein>
<dbReference type="PROSITE" id="PS51352">
    <property type="entry name" value="THIOREDOXIN_2"/>
    <property type="match status" value="1"/>
</dbReference>
<dbReference type="InterPro" id="IPR017937">
    <property type="entry name" value="Thioredoxin_CS"/>
</dbReference>
<dbReference type="Pfam" id="PF21352">
    <property type="entry name" value="Zn_ribbon_Thio2"/>
    <property type="match status" value="1"/>
</dbReference>
<evidence type="ECO:0000256" key="4">
    <source>
        <dbReference type="ARBA" id="ARBA00023284"/>
    </source>
</evidence>
<evidence type="ECO:0000313" key="7">
    <source>
        <dbReference type="Proteomes" id="UP000242861"/>
    </source>
</evidence>
<evidence type="ECO:0000259" key="5">
    <source>
        <dbReference type="PROSITE" id="PS51352"/>
    </source>
</evidence>
<dbReference type="AlphaFoldDB" id="A0A2I0CMB3"/>
<dbReference type="CDD" id="cd02947">
    <property type="entry name" value="TRX_family"/>
    <property type="match status" value="1"/>
</dbReference>